<dbReference type="Proteomes" id="UP000624041">
    <property type="component" value="Unassembled WGS sequence"/>
</dbReference>
<sequence length="85" mass="9563">MQKNKIHSIPFLARKPYIIIVERIPGKNAPAVREALEGIFQEYPNVQQTFISITADNGSEFSKLSAQGKEMGIDVYFAQFVDCVD</sequence>
<evidence type="ECO:0008006" key="3">
    <source>
        <dbReference type="Google" id="ProtNLM"/>
    </source>
</evidence>
<evidence type="ECO:0000313" key="1">
    <source>
        <dbReference type="EMBL" id="GGN59813.1"/>
    </source>
</evidence>
<dbReference type="RefSeq" id="WP_188857573.1">
    <property type="nucleotide sequence ID" value="NZ_BMOS01000015.1"/>
</dbReference>
<protein>
    <recommendedName>
        <fullName evidence="3">IS30 family transposase</fullName>
    </recommendedName>
</protein>
<gene>
    <name evidence="1" type="ORF">GCM10007971_23300</name>
</gene>
<reference evidence="1" key="2">
    <citation type="submission" date="2020-09" db="EMBL/GenBank/DDBJ databases">
        <authorList>
            <person name="Sun Q."/>
            <person name="Ohkuma M."/>
        </authorList>
    </citation>
    <scope>NUCLEOTIDE SEQUENCE</scope>
    <source>
        <strain evidence="1">JCM 17251</strain>
    </source>
</reference>
<keyword evidence="2" id="KW-1185">Reference proteome</keyword>
<evidence type="ECO:0000313" key="2">
    <source>
        <dbReference type="Proteomes" id="UP000624041"/>
    </source>
</evidence>
<organism evidence="1 2">
    <name type="scientific">Oceanobacillus indicireducens</name>
    <dbReference type="NCBI Taxonomy" id="1004261"/>
    <lineage>
        <taxon>Bacteria</taxon>
        <taxon>Bacillati</taxon>
        <taxon>Bacillota</taxon>
        <taxon>Bacilli</taxon>
        <taxon>Bacillales</taxon>
        <taxon>Bacillaceae</taxon>
        <taxon>Oceanobacillus</taxon>
    </lineage>
</organism>
<comment type="caution">
    <text evidence="1">The sequence shown here is derived from an EMBL/GenBank/DDBJ whole genome shotgun (WGS) entry which is preliminary data.</text>
</comment>
<name>A0A918D238_9BACI</name>
<reference evidence="1" key="1">
    <citation type="journal article" date="2014" name="Int. J. Syst. Evol. Microbiol.">
        <title>Complete genome sequence of Corynebacterium casei LMG S-19264T (=DSM 44701T), isolated from a smear-ripened cheese.</title>
        <authorList>
            <consortium name="US DOE Joint Genome Institute (JGI-PGF)"/>
            <person name="Walter F."/>
            <person name="Albersmeier A."/>
            <person name="Kalinowski J."/>
            <person name="Ruckert C."/>
        </authorList>
    </citation>
    <scope>NUCLEOTIDE SEQUENCE</scope>
    <source>
        <strain evidence="1">JCM 17251</strain>
    </source>
</reference>
<accession>A0A918D238</accession>
<dbReference type="AlphaFoldDB" id="A0A918D238"/>
<proteinExistence type="predicted"/>
<dbReference type="EMBL" id="BMOS01000015">
    <property type="protein sequence ID" value="GGN59813.1"/>
    <property type="molecule type" value="Genomic_DNA"/>
</dbReference>